<dbReference type="Proteomes" id="UP000887116">
    <property type="component" value="Unassembled WGS sequence"/>
</dbReference>
<evidence type="ECO:0000313" key="2">
    <source>
        <dbReference type="EMBL" id="GFQ88224.1"/>
    </source>
</evidence>
<sequence length="104" mass="12176">MDKLNRSKRTVKSTITKLDTFVEESRNHTPRKLEIKLKRVQKMNKKIDELKDQYYENKDISDSELAEIEANLQEVEDRLEDLEVRIRDILNSLIAKSSVSSVPS</sequence>
<evidence type="ECO:0000313" key="3">
    <source>
        <dbReference type="Proteomes" id="UP000887116"/>
    </source>
</evidence>
<keyword evidence="3" id="KW-1185">Reference proteome</keyword>
<comment type="caution">
    <text evidence="2">The sequence shown here is derived from an EMBL/GenBank/DDBJ whole genome shotgun (WGS) entry which is preliminary data.</text>
</comment>
<keyword evidence="1" id="KW-0175">Coiled coil</keyword>
<proteinExistence type="predicted"/>
<dbReference type="AlphaFoldDB" id="A0A8X6HKB7"/>
<reference evidence="2" key="1">
    <citation type="submission" date="2020-07" db="EMBL/GenBank/DDBJ databases">
        <title>Multicomponent nature underlies the extraordinary mechanical properties of spider dragline silk.</title>
        <authorList>
            <person name="Kono N."/>
            <person name="Nakamura H."/>
            <person name="Mori M."/>
            <person name="Yoshida Y."/>
            <person name="Ohtoshi R."/>
            <person name="Malay A.D."/>
            <person name="Moran D.A.P."/>
            <person name="Tomita M."/>
            <person name="Numata K."/>
            <person name="Arakawa K."/>
        </authorList>
    </citation>
    <scope>NUCLEOTIDE SEQUENCE</scope>
</reference>
<accession>A0A8X6HKB7</accession>
<organism evidence="2 3">
    <name type="scientific">Trichonephila clavata</name>
    <name type="common">Joro spider</name>
    <name type="synonym">Nephila clavata</name>
    <dbReference type="NCBI Taxonomy" id="2740835"/>
    <lineage>
        <taxon>Eukaryota</taxon>
        <taxon>Metazoa</taxon>
        <taxon>Ecdysozoa</taxon>
        <taxon>Arthropoda</taxon>
        <taxon>Chelicerata</taxon>
        <taxon>Arachnida</taxon>
        <taxon>Araneae</taxon>
        <taxon>Araneomorphae</taxon>
        <taxon>Entelegynae</taxon>
        <taxon>Araneoidea</taxon>
        <taxon>Nephilidae</taxon>
        <taxon>Trichonephila</taxon>
    </lineage>
</organism>
<dbReference type="EMBL" id="BMAO01013352">
    <property type="protein sequence ID" value="GFQ88224.1"/>
    <property type="molecule type" value="Genomic_DNA"/>
</dbReference>
<feature type="coiled-coil region" evidence="1">
    <location>
        <begin position="33"/>
        <end position="92"/>
    </location>
</feature>
<gene>
    <name evidence="2" type="ORF">TNCT_362021</name>
</gene>
<name>A0A8X6HKB7_TRICU</name>
<protein>
    <submittedName>
        <fullName evidence="2">Uncharacterized protein</fullName>
    </submittedName>
</protein>
<evidence type="ECO:0000256" key="1">
    <source>
        <dbReference type="SAM" id="Coils"/>
    </source>
</evidence>